<sequence length="514" mass="55756">MESLSETEWDVVISGTGLQQSLLALALSRSDKKVLHVDQNDYYGGAEAAFSLQEIEEWVNKIKSGTPTRPFQNASFSRYNIENATESEKLSFARAYTLSLSPQIIYTRAKLLSELVSSKVYRQLEFQAVGNWWIYDASNTNPEPGEGTLKRLPNGREDIFMDSTIDLRAKRGLMKFLKFVVDYENQREVWEPSAAKTFAEFLSTQFQLPPSLQTVIHSLTLSLDPPDQTLVSYALPRIARHLTSIGVFGPGFGAVVPKWGGGSEIAQVACRAGAVGGGVYVLGTGVTDATVSNGVSDGEGARTIGIILSSGDDIRSKTLASEPDHTEAQSPSSECVSKIMGVVSSSFASLFATTVEDSPLAAVTVVVFPSSFAVAGSAGNSPIYIMVHSCDTGECPVGQCIIYVTSRYSSSSKARMEAAISTFLQKAGDGDAKLLYSVYYEQQRVSQTSSVEASTYRFPDPSLDLAFDDSILENVEQAWNMMIGGDEGDVDLPPFMQFDDRPGMNADEEDGFND</sequence>
<dbReference type="OrthoDB" id="1923006at2759"/>
<dbReference type="AlphaFoldDB" id="A0A3E2HB27"/>
<evidence type="ECO:0000313" key="2">
    <source>
        <dbReference type="EMBL" id="RFU30636.1"/>
    </source>
</evidence>
<dbReference type="Gene3D" id="3.30.519.10">
    <property type="entry name" value="Guanine Nucleotide Dissociation Inhibitor, domain 2"/>
    <property type="match status" value="1"/>
</dbReference>
<dbReference type="STRING" id="5539.A0A3E2HB27"/>
<dbReference type="GO" id="GO:0005634">
    <property type="term" value="C:nucleus"/>
    <property type="evidence" value="ECO:0007669"/>
    <property type="project" value="TreeGrafter"/>
</dbReference>
<dbReference type="PANTHER" id="PTHR11787:SF4">
    <property type="entry name" value="CHM, RAB ESCORT PROTEIN 1"/>
    <property type="match status" value="1"/>
</dbReference>
<dbReference type="InterPro" id="IPR017230">
    <property type="entry name" value="Mrs6"/>
</dbReference>
<dbReference type="EMBL" id="NCSJ02000095">
    <property type="protein sequence ID" value="RFU30636.1"/>
    <property type="molecule type" value="Genomic_DNA"/>
</dbReference>
<evidence type="ECO:0000313" key="3">
    <source>
        <dbReference type="Proteomes" id="UP000258309"/>
    </source>
</evidence>
<dbReference type="SUPFAM" id="SSF51905">
    <property type="entry name" value="FAD/NAD(P)-binding domain"/>
    <property type="match status" value="1"/>
</dbReference>
<dbReference type="PIRSF" id="PIRSF037514">
    <property type="entry name" value="Rab_ger_ger_transf_A_fun"/>
    <property type="match status" value="1"/>
</dbReference>
<gene>
    <name evidence="2" type="ORF">B7463_g5691</name>
</gene>
<dbReference type="GO" id="GO:0005829">
    <property type="term" value="C:cytosol"/>
    <property type="evidence" value="ECO:0007669"/>
    <property type="project" value="TreeGrafter"/>
</dbReference>
<organism evidence="2 3">
    <name type="scientific">Scytalidium lignicola</name>
    <name type="common">Hyphomycete</name>
    <dbReference type="NCBI Taxonomy" id="5539"/>
    <lineage>
        <taxon>Eukaryota</taxon>
        <taxon>Fungi</taxon>
        <taxon>Dikarya</taxon>
        <taxon>Ascomycota</taxon>
        <taxon>Pezizomycotina</taxon>
        <taxon>Leotiomycetes</taxon>
        <taxon>Leotiomycetes incertae sedis</taxon>
        <taxon>Scytalidium</taxon>
    </lineage>
</organism>
<dbReference type="OMA" id="HQYLEFQ"/>
<proteinExistence type="inferred from homology"/>
<dbReference type="Gene3D" id="3.50.50.60">
    <property type="entry name" value="FAD/NAD(P)-binding domain"/>
    <property type="match status" value="1"/>
</dbReference>
<keyword evidence="3" id="KW-1185">Reference proteome</keyword>
<dbReference type="GO" id="GO:0007264">
    <property type="term" value="P:small GTPase-mediated signal transduction"/>
    <property type="evidence" value="ECO:0007669"/>
    <property type="project" value="InterPro"/>
</dbReference>
<feature type="non-terminal residue" evidence="2">
    <location>
        <position position="514"/>
    </location>
</feature>
<dbReference type="PANTHER" id="PTHR11787">
    <property type="entry name" value="RAB GDP-DISSOCIATION INHIBITOR"/>
    <property type="match status" value="1"/>
</dbReference>
<protein>
    <recommendedName>
        <fullName evidence="4">Rab proteins geranylgeranyltransferase</fullName>
    </recommendedName>
</protein>
<feature type="non-terminal residue" evidence="2">
    <location>
        <position position="1"/>
    </location>
</feature>
<dbReference type="PRINTS" id="PR00891">
    <property type="entry name" value="RABGDIREP"/>
</dbReference>
<dbReference type="Gene3D" id="1.10.405.10">
    <property type="entry name" value="Guanine Nucleotide Dissociation Inhibitor, domain 1"/>
    <property type="match status" value="1"/>
</dbReference>
<dbReference type="FunFam" id="1.10.405.10:FF:000003">
    <property type="entry name" value="Rab proteins geranylgeranyltransferase component A"/>
    <property type="match status" value="1"/>
</dbReference>
<reference evidence="2 3" key="1">
    <citation type="submission" date="2018-05" db="EMBL/GenBank/DDBJ databases">
        <title>Draft genome sequence of Scytalidium lignicola DSM 105466, a ubiquitous saprotrophic fungus.</title>
        <authorList>
            <person name="Buettner E."/>
            <person name="Gebauer A.M."/>
            <person name="Hofrichter M."/>
            <person name="Liers C."/>
            <person name="Kellner H."/>
        </authorList>
    </citation>
    <scope>NUCLEOTIDE SEQUENCE [LARGE SCALE GENOMIC DNA]</scope>
    <source>
        <strain evidence="2 3">DSM 105466</strain>
    </source>
</reference>
<dbReference type="GO" id="GO:0005092">
    <property type="term" value="F:GDP-dissociation inhibitor activity"/>
    <property type="evidence" value="ECO:0007669"/>
    <property type="project" value="InterPro"/>
</dbReference>
<accession>A0A3E2HB27</accession>
<dbReference type="Pfam" id="PF00996">
    <property type="entry name" value="GDI"/>
    <property type="match status" value="1"/>
</dbReference>
<dbReference type="InterPro" id="IPR018203">
    <property type="entry name" value="GDP_dissociation_inhibitor"/>
</dbReference>
<dbReference type="GO" id="GO:0016192">
    <property type="term" value="P:vesicle-mediated transport"/>
    <property type="evidence" value="ECO:0007669"/>
    <property type="project" value="TreeGrafter"/>
</dbReference>
<comment type="similarity">
    <text evidence="1">Belongs to the Rab GDI family.</text>
</comment>
<evidence type="ECO:0008006" key="4">
    <source>
        <dbReference type="Google" id="ProtNLM"/>
    </source>
</evidence>
<dbReference type="InterPro" id="IPR036188">
    <property type="entry name" value="FAD/NAD-bd_sf"/>
</dbReference>
<dbReference type="Proteomes" id="UP000258309">
    <property type="component" value="Unassembled WGS sequence"/>
</dbReference>
<dbReference type="GO" id="GO:0005968">
    <property type="term" value="C:Rab-protein geranylgeranyltransferase complex"/>
    <property type="evidence" value="ECO:0007669"/>
    <property type="project" value="TreeGrafter"/>
</dbReference>
<name>A0A3E2HB27_SCYLI</name>
<evidence type="ECO:0000256" key="1">
    <source>
        <dbReference type="ARBA" id="ARBA00005593"/>
    </source>
</evidence>
<comment type="caution">
    <text evidence="2">The sequence shown here is derived from an EMBL/GenBank/DDBJ whole genome shotgun (WGS) entry which is preliminary data.</text>
</comment>